<dbReference type="RefSeq" id="WP_144069232.1">
    <property type="nucleotide sequence ID" value="NZ_CP041636.1"/>
</dbReference>
<dbReference type="Pfam" id="PF00535">
    <property type="entry name" value="Glycos_transf_2"/>
    <property type="match status" value="1"/>
</dbReference>
<proteinExistence type="predicted"/>
<dbReference type="AlphaFoldDB" id="A0A516H3A4"/>
<dbReference type="PANTHER" id="PTHR43179">
    <property type="entry name" value="RHAMNOSYLTRANSFERASE WBBL"/>
    <property type="match status" value="1"/>
</dbReference>
<feature type="domain" description="Glycosyltransferase 2-like" evidence="1">
    <location>
        <begin position="5"/>
        <end position="133"/>
    </location>
</feature>
<reference evidence="2 3" key="1">
    <citation type="submission" date="2019-07" db="EMBL/GenBank/DDBJ databases">
        <title>Genome sequencing for Ferrovibrio sp. K5.</title>
        <authorList>
            <person name="Park S.-J."/>
        </authorList>
    </citation>
    <scope>NUCLEOTIDE SEQUENCE [LARGE SCALE GENOMIC DNA]</scope>
    <source>
        <strain evidence="2 3">K5</strain>
    </source>
</reference>
<dbReference type="PANTHER" id="PTHR43179:SF7">
    <property type="entry name" value="RHAMNOSYLTRANSFERASE WBBL"/>
    <property type="match status" value="1"/>
</dbReference>
<dbReference type="Gene3D" id="3.90.550.10">
    <property type="entry name" value="Spore Coat Polysaccharide Biosynthesis Protein SpsA, Chain A"/>
    <property type="match status" value="1"/>
</dbReference>
<organism evidence="2 3">
    <name type="scientific">Ferrovibrio terrae</name>
    <dbReference type="NCBI Taxonomy" id="2594003"/>
    <lineage>
        <taxon>Bacteria</taxon>
        <taxon>Pseudomonadati</taxon>
        <taxon>Pseudomonadota</taxon>
        <taxon>Alphaproteobacteria</taxon>
        <taxon>Rhodospirillales</taxon>
        <taxon>Rhodospirillaceae</taxon>
        <taxon>Ferrovibrio</taxon>
    </lineage>
</organism>
<dbReference type="CDD" id="cd00761">
    <property type="entry name" value="Glyco_tranf_GTA_type"/>
    <property type="match status" value="1"/>
</dbReference>
<protein>
    <submittedName>
        <fullName evidence="2">Glycosyltransferase family 2 protein</fullName>
    </submittedName>
</protein>
<dbReference type="InterPro" id="IPR001173">
    <property type="entry name" value="Glyco_trans_2-like"/>
</dbReference>
<name>A0A516H3A4_9PROT</name>
<dbReference type="GO" id="GO:0016740">
    <property type="term" value="F:transferase activity"/>
    <property type="evidence" value="ECO:0007669"/>
    <property type="project" value="UniProtKB-KW"/>
</dbReference>
<keyword evidence="2" id="KW-0808">Transferase</keyword>
<accession>A0A516H3A4</accession>
<dbReference type="OrthoDB" id="9794124at2"/>
<sequence>MPEISFVIPVYNKADILPHLIRALAEQQPQPDAEYIFVDDASSDASVAVLEQAAAALPAVTILRNPANAGPSIRLNQGAAQARGQLLCLIDADELIVPDAVALMQQAMRQHDADMVHGKVIRSEQAADNLTRAPLGAMPDCAVGDRPLHMILTGRGFVRMAWLVEATLFRAVGGCDERLFIQDESLPLRLATRARRMIDFRGGVTYAPRADSHLSADKRQQHHDRFFAYYYLLRDVPALPAEDRRRIAAICAAITWKAVRRSSLPLAQVDALVAYLRGKAGFSVPADILDRAADAFRSLPGIRHTPASVPKLPAS</sequence>
<dbReference type="KEGG" id="fer:FNB15_13650"/>
<dbReference type="Proteomes" id="UP000317496">
    <property type="component" value="Chromosome"/>
</dbReference>
<keyword evidence="3" id="KW-1185">Reference proteome</keyword>
<evidence type="ECO:0000313" key="2">
    <source>
        <dbReference type="EMBL" id="QDO98251.1"/>
    </source>
</evidence>
<dbReference type="SUPFAM" id="SSF53448">
    <property type="entry name" value="Nucleotide-diphospho-sugar transferases"/>
    <property type="match status" value="1"/>
</dbReference>
<evidence type="ECO:0000259" key="1">
    <source>
        <dbReference type="Pfam" id="PF00535"/>
    </source>
</evidence>
<gene>
    <name evidence="2" type="ORF">FNB15_13650</name>
</gene>
<dbReference type="InterPro" id="IPR029044">
    <property type="entry name" value="Nucleotide-diphossugar_trans"/>
</dbReference>
<evidence type="ECO:0000313" key="3">
    <source>
        <dbReference type="Proteomes" id="UP000317496"/>
    </source>
</evidence>
<dbReference type="EMBL" id="CP041636">
    <property type="protein sequence ID" value="QDO98251.1"/>
    <property type="molecule type" value="Genomic_DNA"/>
</dbReference>